<organism evidence="2 3">
    <name type="scientific">Cladophialophora carrionii</name>
    <dbReference type="NCBI Taxonomy" id="86049"/>
    <lineage>
        <taxon>Eukaryota</taxon>
        <taxon>Fungi</taxon>
        <taxon>Dikarya</taxon>
        <taxon>Ascomycota</taxon>
        <taxon>Pezizomycotina</taxon>
        <taxon>Eurotiomycetes</taxon>
        <taxon>Chaetothyriomycetidae</taxon>
        <taxon>Chaetothyriales</taxon>
        <taxon>Herpotrichiellaceae</taxon>
        <taxon>Cladophialophora</taxon>
    </lineage>
</organism>
<gene>
    <name evidence="2" type="ORF">CLCR_04912</name>
</gene>
<dbReference type="Proteomes" id="UP000094526">
    <property type="component" value="Unassembled WGS sequence"/>
</dbReference>
<accession>A0A1C1CLM1</accession>
<protein>
    <recommendedName>
        <fullName evidence="4">Letm1 RBD domain-containing protein</fullName>
    </recommendedName>
</protein>
<reference evidence="3" key="1">
    <citation type="submission" date="2015-07" db="EMBL/GenBank/DDBJ databases">
        <authorList>
            <person name="Teixeira M.M."/>
            <person name="Souza R.C."/>
            <person name="Almeida L.G."/>
            <person name="Vicente V.A."/>
            <person name="de Hoog S."/>
            <person name="Bocca A.L."/>
            <person name="de Almeida S.R."/>
            <person name="Vasconcelos A.T."/>
            <person name="Felipe M.S."/>
        </authorList>
    </citation>
    <scope>NUCLEOTIDE SEQUENCE [LARGE SCALE GENOMIC DNA]</scope>
    <source>
        <strain evidence="3">KSF</strain>
    </source>
</reference>
<dbReference type="VEuPathDB" id="FungiDB:CLCR_04912"/>
<sequence>MRGFEARLLSAYGHRLSPRISPSPAAFLEPAKWQQLVHCRASSAQANRRTKSLDHTTPNPAASHYKEQPAYPSIPLEGFAPATPISDRDLASTRPAKLETPAPLKQEDYNGQIPIADRARWFFRLGKSYLAFYKTGFKNVWQNYKELRKIRAVVGGNRTLEDVVKYGVRGAGTGNDDSVPAPVLTRKDYQLALRTRHDVGKLVPFSIVFAICGEFTPLVILAIGSAAVPYTCRIPKQEQGDFLRPVKIQPKYAAQVERILGRAAETPQSGAQTPTSMQWRQEFVQAYRLHVNPFSYPAPVLGRWWHAVYVRPRLQRHCEEVLCDTILIRREGGFDKLSPREVFDWSLKYGLRTLTEYMDDLQREGVPIDPDSPELKKLLLPVVEAEAEYILAVDWERLDPQNHWLAVFRPIWPERPVTPDDVHLAER</sequence>
<evidence type="ECO:0000256" key="1">
    <source>
        <dbReference type="SAM" id="MobiDB-lite"/>
    </source>
</evidence>
<dbReference type="AlphaFoldDB" id="A0A1C1CLM1"/>
<keyword evidence="3" id="KW-1185">Reference proteome</keyword>
<dbReference type="eggNOG" id="ENOG502S645">
    <property type="taxonomic scope" value="Eukaryota"/>
</dbReference>
<name>A0A1C1CLM1_9EURO</name>
<feature type="region of interest" description="Disordered" evidence="1">
    <location>
        <begin position="44"/>
        <end position="66"/>
    </location>
</feature>
<evidence type="ECO:0008006" key="4">
    <source>
        <dbReference type="Google" id="ProtNLM"/>
    </source>
</evidence>
<dbReference type="VEuPathDB" id="FungiDB:G647_03310"/>
<evidence type="ECO:0000313" key="3">
    <source>
        <dbReference type="Proteomes" id="UP000094526"/>
    </source>
</evidence>
<evidence type="ECO:0000313" key="2">
    <source>
        <dbReference type="EMBL" id="OCT49393.1"/>
    </source>
</evidence>
<comment type="caution">
    <text evidence="2">The sequence shown here is derived from an EMBL/GenBank/DDBJ whole genome shotgun (WGS) entry which is preliminary data.</text>
</comment>
<dbReference type="EMBL" id="LGRB01000011">
    <property type="protein sequence ID" value="OCT49393.1"/>
    <property type="molecule type" value="Genomic_DNA"/>
</dbReference>
<proteinExistence type="predicted"/>
<dbReference type="OrthoDB" id="73691at2759"/>